<dbReference type="EMBL" id="VJMH01006166">
    <property type="protein sequence ID" value="KAF0691283.1"/>
    <property type="molecule type" value="Genomic_DNA"/>
</dbReference>
<evidence type="ECO:0000256" key="4">
    <source>
        <dbReference type="SAM" id="MobiDB-lite"/>
    </source>
</evidence>
<evidence type="ECO:0000259" key="5">
    <source>
        <dbReference type="Pfam" id="PF12624"/>
    </source>
</evidence>
<dbReference type="InterPro" id="IPR009543">
    <property type="entry name" value="VPS13_VAB"/>
</dbReference>
<feature type="region of interest" description="Disordered" evidence="4">
    <location>
        <begin position="947"/>
        <end position="1001"/>
    </location>
</feature>
<sequence length="3275" mass="367473">MFERQVTDLLTQLLGNYVEPSCFRHDKVNVGVWSGYVVLQHLELQRKIYPSLGVAVVRGVLGQITIKIPWNRLVYDSVLVTIDDVYILLRNVNREDLVPPPAEMEQILKKKLIEELYQAKLETDQPAVDDSFLRRLRTKILDNLEFHIRRIHIRFQDATSGDHPFTFGLTMESLHAQSTDANWQPTYVDSSTSKEPMIYKSFELNHLGLYLNPDCSLHGHDVFDGTSCSLEQFTDAFSRSIPKRIDLTMPPPTPQSGETKHHFILKPVNASAHLKIKRDYNDNQPPHVPNMELQVLIDEVALQLEESQYCDLLFLRTALKTPTQAKSFEKYHRFRPQASVFQAPRAWWQYAIRCIKSNVEEKHTGWSWLYMKERRDDKVQYVDLWQTLQLASMPEHFLGDEQTQKLQAELEAIEMRRSVEDVLLFRFLADMELKKLHPTASDVAAAGGAPVPASSSYYSFWNLLPWSGVDYSTKAEGGSGQELERQELYRILGYDPTEQPSEAAASREFSVFSIQLNQGSITLLNDPDTKYLRTSSQYSRSYAPQPFFTALFSQVHTDIVQLAGDNTKMELSLQTMELFDESMDDGRCILKRRVPMSSLNVEITMLTPVFRLSYENAHDQMLKLFMEPLEIVYSPTALCWVHLSTFSTAPEALGLWAEMEMQALNEFVNFKARTEAKVEYAMANRIPIAVDVRIQAPVIILPASDDELLQSPRLILDLGHVHFRTERLSNLNVDVTSSVQAASTAPPMSATTTHHRASVFMANSTNFAKQLTDEAETGEGATRWKEEFYDKFACTMSNLHVMLLPPSVPYSPELLMHSTTPFSLVDPFHINVTMRKSVLPLDATLYQLYVHADLPALSLHVSMGQYHHLSKVLGRFKMKTPPSSSMIHGRRTSTRFPFPPMPPSILQQPGTTAAYQDDETQSVMSDDTWFSVECDDQHDELAANMASLDDDQDDDAPPTPPSPARRPPRALPSPRIKPPEDAKPTATAFTHVPSFAPTRTPAPRKILDRRVVVCTVTIPIIQVHFQKADDDSAGRVTCSIEGIKVRLAKRTLSTTMRLRLASVAVDDHAENMPTHHLLFSCTTQPAMPYTSLLPKTARRGSLHRRKVSLLLPSVAGDPTVDLLDINFTSDAHDATQLEVTFGHLHVQFDQARLAAMLTHVLALFDDMQPPTAAAADPILDAIPPLSLLDSSLDDLMPLRLPESIRLDLEKARHSLLHQAKTTDESRGTTAYRVKLHVHSLSVCFSNHMDLMMSMALLHARLEGTLDHASSMQLGGSVGNLHVIDLVSSDLLHLKRKDRRYHFQEVFGLAERDTAVTSPVLSLAIRRDNDQGHLKLTVQQVRCVLSTRFLLKMLHYGCEGPLMEALDRCHRRHHIHAAPHSPPARDIFFSPALTFDDMHRSKHRGLLEPPPPPPVVTSPTRWTMELEMHAPYVVLPLHKNPNHASLEVNHGAVLELGHILVTWTQAKTTLEMKHAGLRSLHDDFEFIRPLHVDVEMVQGRVRVHLLPVHFQLSEVHAAMLVELYFQGYLPLVLYNQPSSKAIAVSAPARPLHVNVSCDAVGFSLFTAHPDIDAVVAADDDETGLGGTIFDMFMLLPHDTTLVASLQFTGLSLAFKREHTQTSADLVVAQVTLQDTVVSPSCTFQYRHAADKHVHSCWIDSKACRLVVDPPFVVRVATVGMETLTNVEHTLQRHQNQPVSEYASSVYDDAASEYQWTERGRSNSIASSIHLTAPPPPPPHAAVWNYDIGCKLVQIEYGDLMLAGHVACKKDQSQLLVRLQHVRLYNTAHATTTTLLHPVEVVLRHQPHFPVDTTIEHTLRPHHDHVPETLRFTSLQCSPVSVTIHLQDIPVVLDSVASLSSLAKTLDNVHAQLRPTEVFPHAASTGEEAGTMDGLQYVRADDVDDETPKSPSWRHVCVDVPTVQLSVVGHAASVLSLSIEPSEFEWIATPLVLSLTWKWHVQATYMNNRLLEMEPLVEPMTIHFKLWQSTLPSTTTTTTTPVPLQVELKSVDEVKVNCTFALLETLRLLSRMTLEKELASCVVKNETGVTFQVGTPAGPIDMTPGTEMPLQPATTIRLLFADYNKLQVPTSEVGTRTYRLSSSTLGAPVDCVVAISVQRGCKLIVVQSTWLIENKTATPLHVQLVFPTGGITPRPPYHCLLAPLEALAVPMSLVSFRGTQIYVKPDGVATWTLVEHTVVDCGPTTSFVLYAMWDDTNNRRVLSFCAPLVLHNAMPTELEYRLTRAPGHFESGKLGVGEKCVYHGSEHDTLTLEVRTKGFAWSQSTDLVPGTISMIDHVNHSVLVVHIDVDTAKSSQWEVSVYVPYWVLNQTGLELEYQHEMAFLGPEHINPFAAGQARPRTDESDADKFPVPPVAVKRKHQLLPSIPPNRGLLDLIPKKVSIAAADSPLLAVCHTHLRHGVLKLQLRLKGKGSSWSNVLSCHISGANGECTIRDNGRVYVVGFVLEHGTGWYERTQVLTLVPRFLLINALDEHALDVLLDETTSTSVSLERNAQLPWHFTAAKHHHTIRIRFAAPGWVWSGALSLHTTGDQTLRLRNTMDRTAYLIRISIKLEGPQYRIVFRSSTNVPPYRIENFSLETIRIHQSRVRISDILLPHQTCEYTWDEPLKPHLLVVDMLPSQADDNSRPIRIGIFSMDEIVEFGTKTLAVEVRADGPTRVLRLTDFTPFAKPLATTTTAVSKKDHAGWSQYLVAPVVDVHVKLHSVSVSLVDSTPSELLYISWNTVGFHAAWTKQMAHLALHVSVHSMQIDNQVRTTRYPVLLNFTASPALEATIVRETAYTSIEFLRYVNVVLQPMRWRIDGTLINDVATMFVSHVDIEQTTAPTREDRLRDFDASTQGLLTLPPEKHQSKKLYFEKFELAPIQATLSFATSSASPSTHVQVASVRQILQAAGKTLTKIHNAPLHWRALRWQHVFVPRETMLNQMRLHYQHEAYRQAYLLLGSVDVLGNPVKVWQNLRGGVASFLWEPMRGWQESPQAFGFGLVKGTTLLLRAFIYAILDFNTRIASSVLLGLSDACQRIDTYTGYPVAKTFYQDIAQGASGIVVSPMYSYDLQGWSGLLPGVLAGLLGLVLKPLRGFTHAFVTTTTTLRDGIQYDTQAYVVRMRPPRYIDPRTHLLTSYSYVHASGEDIKYNITQARYEDYVGHVMSAERNQCLLVTKHRVLSLQVHTHPHHSVSYTVMWEILSDDLIVVAFASPDVLVLYHKPDDIGDLVVPTQEIELPPNQALSVYYMLQQMTSTAINQASTSTLNVRFVDKCNR</sequence>
<feature type="domain" description="Vacuolar protein sorting-associated protein 13 VPS13 adaptor binding" evidence="6">
    <location>
        <begin position="2221"/>
        <end position="2626"/>
    </location>
</feature>
<dbReference type="Proteomes" id="UP000332933">
    <property type="component" value="Unassembled WGS sequence"/>
</dbReference>
<evidence type="ECO:0000259" key="7">
    <source>
        <dbReference type="Pfam" id="PF25037"/>
    </source>
</evidence>
<dbReference type="OrthoDB" id="428159at2759"/>
<evidence type="ECO:0000313" key="10">
    <source>
        <dbReference type="Proteomes" id="UP000332933"/>
    </source>
</evidence>
<gene>
    <name evidence="9" type="primary">Aste57867_17461</name>
    <name evidence="8" type="ORF">As57867_017401</name>
    <name evidence="9" type="ORF">ASTE57867_17461</name>
</gene>
<dbReference type="PANTHER" id="PTHR16166:SF93">
    <property type="entry name" value="INTERMEMBRANE LIPID TRANSFER PROTEIN VPS13"/>
    <property type="match status" value="1"/>
</dbReference>
<dbReference type="InterPro" id="IPR026854">
    <property type="entry name" value="VPS13_N"/>
</dbReference>
<dbReference type="InterPro" id="IPR056748">
    <property type="entry name" value="VPS13-like_C"/>
</dbReference>
<dbReference type="GO" id="GO:0006623">
    <property type="term" value="P:protein targeting to vacuole"/>
    <property type="evidence" value="ECO:0007669"/>
    <property type="project" value="TreeGrafter"/>
</dbReference>
<dbReference type="GO" id="GO:0045053">
    <property type="term" value="P:protein retention in Golgi apparatus"/>
    <property type="evidence" value="ECO:0007669"/>
    <property type="project" value="TreeGrafter"/>
</dbReference>
<evidence type="ECO:0000256" key="2">
    <source>
        <dbReference type="ARBA" id="ARBA00022448"/>
    </source>
</evidence>
<dbReference type="Pfam" id="PF12624">
    <property type="entry name" value="VPS13_N"/>
    <property type="match status" value="1"/>
</dbReference>
<feature type="region of interest" description="Disordered" evidence="4">
    <location>
        <begin position="880"/>
        <end position="922"/>
    </location>
</feature>
<accession>A0A485L8L0</accession>
<evidence type="ECO:0000313" key="8">
    <source>
        <dbReference type="EMBL" id="KAF0691283.1"/>
    </source>
</evidence>
<feature type="domain" description="Intermembrane lipid transfer protein VPS13-like C-terminal" evidence="7">
    <location>
        <begin position="3121"/>
        <end position="3220"/>
    </location>
</feature>
<evidence type="ECO:0000256" key="1">
    <source>
        <dbReference type="ARBA" id="ARBA00006545"/>
    </source>
</evidence>
<organism evidence="9 10">
    <name type="scientific">Aphanomyces stellatus</name>
    <dbReference type="NCBI Taxonomy" id="120398"/>
    <lineage>
        <taxon>Eukaryota</taxon>
        <taxon>Sar</taxon>
        <taxon>Stramenopiles</taxon>
        <taxon>Oomycota</taxon>
        <taxon>Saprolegniomycetes</taxon>
        <taxon>Saprolegniales</taxon>
        <taxon>Verrucalvaceae</taxon>
        <taxon>Aphanomyces</taxon>
    </lineage>
</organism>
<keyword evidence="10" id="KW-1185">Reference proteome</keyword>
<dbReference type="EMBL" id="CAADRA010006187">
    <property type="protein sequence ID" value="VFT94215.1"/>
    <property type="molecule type" value="Genomic_DNA"/>
</dbReference>
<keyword evidence="3" id="KW-0445">Lipid transport</keyword>
<dbReference type="GO" id="GO:0006869">
    <property type="term" value="P:lipid transport"/>
    <property type="evidence" value="ECO:0007669"/>
    <property type="project" value="UniProtKB-KW"/>
</dbReference>
<protein>
    <submittedName>
        <fullName evidence="9">Aste57867_17461 protein</fullName>
    </submittedName>
</protein>
<dbReference type="PANTHER" id="PTHR16166">
    <property type="entry name" value="VACUOLAR PROTEIN SORTING-ASSOCIATED PROTEIN VPS13"/>
    <property type="match status" value="1"/>
</dbReference>
<dbReference type="Pfam" id="PF25036">
    <property type="entry name" value="VPS13_VAB"/>
    <property type="match status" value="1"/>
</dbReference>
<dbReference type="InterPro" id="IPR026847">
    <property type="entry name" value="VPS13"/>
</dbReference>
<evidence type="ECO:0000259" key="6">
    <source>
        <dbReference type="Pfam" id="PF25036"/>
    </source>
</evidence>
<evidence type="ECO:0000256" key="3">
    <source>
        <dbReference type="ARBA" id="ARBA00023055"/>
    </source>
</evidence>
<feature type="compositionally biased region" description="Polar residues" evidence="4">
    <location>
        <begin position="905"/>
        <end position="914"/>
    </location>
</feature>
<proteinExistence type="inferred from homology"/>
<comment type="similarity">
    <text evidence="1">Belongs to the VPS13 family.</text>
</comment>
<reference evidence="9 10" key="1">
    <citation type="submission" date="2019-03" db="EMBL/GenBank/DDBJ databases">
        <authorList>
            <person name="Gaulin E."/>
            <person name="Dumas B."/>
        </authorList>
    </citation>
    <scope>NUCLEOTIDE SEQUENCE [LARGE SCALE GENOMIC DNA]</scope>
    <source>
        <strain evidence="9">CBS 568.67</strain>
    </source>
</reference>
<keyword evidence="2" id="KW-0813">Transport</keyword>
<evidence type="ECO:0000313" key="9">
    <source>
        <dbReference type="EMBL" id="VFT94215.1"/>
    </source>
</evidence>
<feature type="domain" description="Chorein N-terminal" evidence="5">
    <location>
        <begin position="1"/>
        <end position="885"/>
    </location>
</feature>
<name>A0A485L8L0_9STRA</name>
<reference evidence="8" key="2">
    <citation type="submission" date="2019-06" db="EMBL/GenBank/DDBJ databases">
        <title>Genomics analysis of Aphanomyces spp. identifies a new class of oomycete effector associated with host adaptation.</title>
        <authorList>
            <person name="Gaulin E."/>
        </authorList>
    </citation>
    <scope>NUCLEOTIDE SEQUENCE</scope>
    <source>
        <strain evidence="8">CBS 578.67</strain>
    </source>
</reference>
<feature type="compositionally biased region" description="Pro residues" evidence="4">
    <location>
        <begin position="957"/>
        <end position="971"/>
    </location>
</feature>
<dbReference type="Pfam" id="PF25037">
    <property type="entry name" value="VPS13_C"/>
    <property type="match status" value="1"/>
</dbReference>